<evidence type="ECO:0000313" key="4">
    <source>
        <dbReference type="Proteomes" id="UP000295050"/>
    </source>
</evidence>
<keyword evidence="4" id="KW-1185">Reference proteome</keyword>
<dbReference type="AlphaFoldDB" id="A0A4R2RME8"/>
<dbReference type="Pfam" id="PF20256">
    <property type="entry name" value="MoCoBD_2"/>
    <property type="match status" value="1"/>
</dbReference>
<evidence type="ECO:0000259" key="2">
    <source>
        <dbReference type="SMART" id="SM01008"/>
    </source>
</evidence>
<accession>A0A4R2RME8</accession>
<evidence type="ECO:0000256" key="1">
    <source>
        <dbReference type="SAM" id="Phobius"/>
    </source>
</evidence>
<dbReference type="InterPro" id="IPR012368">
    <property type="entry name" value="OxRdtase_Mopterin-bd_su_IorB"/>
</dbReference>
<dbReference type="InterPro" id="IPR000674">
    <property type="entry name" value="Ald_Oxase/Xan_DH_a/b"/>
</dbReference>
<dbReference type="Proteomes" id="UP000295050">
    <property type="component" value="Unassembled WGS sequence"/>
</dbReference>
<dbReference type="Gene3D" id="3.90.1170.50">
    <property type="entry name" value="Aldehyde oxidase/xanthine dehydrogenase, a/b hammerhead"/>
    <property type="match status" value="1"/>
</dbReference>
<dbReference type="InterPro" id="IPR052516">
    <property type="entry name" value="N-heterocyclic_Hydroxylase"/>
</dbReference>
<proteinExistence type="predicted"/>
<feature type="transmembrane region" description="Helical" evidence="1">
    <location>
        <begin position="12"/>
        <end position="30"/>
    </location>
</feature>
<dbReference type="InterPro" id="IPR046867">
    <property type="entry name" value="AldOxase/xan_DH_MoCoBD2"/>
</dbReference>
<name>A0A4R2RME8_9RHOB</name>
<evidence type="ECO:0000313" key="3">
    <source>
        <dbReference type="EMBL" id="TCP60375.1"/>
    </source>
</evidence>
<dbReference type="PANTHER" id="PTHR47495:SF2">
    <property type="entry name" value="ALDEHYDE DEHYDROGENASE"/>
    <property type="match status" value="1"/>
</dbReference>
<protein>
    <submittedName>
        <fullName evidence="3">Isoquinoline 1-oxidoreductase beta subunit</fullName>
    </submittedName>
</protein>
<dbReference type="InterPro" id="IPR037165">
    <property type="entry name" value="AldOxase/xan_DH_Mopterin-bd_sf"/>
</dbReference>
<dbReference type="PANTHER" id="PTHR47495">
    <property type="entry name" value="ALDEHYDE DEHYDROGENASE"/>
    <property type="match status" value="1"/>
</dbReference>
<dbReference type="OrthoDB" id="9767994at2"/>
<organism evidence="3 4">
    <name type="scientific">Rhodovulum bhavnagarense</name>
    <dbReference type="NCBI Taxonomy" id="992286"/>
    <lineage>
        <taxon>Bacteria</taxon>
        <taxon>Pseudomonadati</taxon>
        <taxon>Pseudomonadota</taxon>
        <taxon>Alphaproteobacteria</taxon>
        <taxon>Rhodobacterales</taxon>
        <taxon>Paracoccaceae</taxon>
        <taxon>Rhodovulum</taxon>
    </lineage>
</organism>
<dbReference type="SUPFAM" id="SSF56003">
    <property type="entry name" value="Molybdenum cofactor-binding domain"/>
    <property type="match status" value="2"/>
</dbReference>
<sequence>MGKGAMIARRAFLMGSVTVAGGFAVGWYSLNQPYAFPLADELPRGITPLTAYVLIDAGGVTLITPRAEMGQGATSIQAALLAEELDVPWDEIRTDPGPPAPAYFNATIIGEGMPFAATDTRWRAEAMRGLGATMGKLMGFQITGGSSTVPDAYDRLRLAGAAARQMLVSAAAARLGLPEDQLTTREGAVIAPDGTALPYTTLAPHARRVPRPRKVTPKDPADWRLLGKPMQRLDIAAKSTGTARFGIDETAPGMVHATVRTNPRRGGGVNGFDAGAAEAMRGVLKIVPVPGGAGVIADNTWRAMQAAAAIRFDWAPSPYPATTDGLFDSIAAAFVHDARDSRLRDDGEVDKTLERGADVSAEYRVPFLAHAPLEPMTALAWLTSRGLEIRAATQIPRFAVKTAARLTGLPEDRIVLRALPMGGSFGRRLEDDYIAQAVELARAMPGRPVKLTWTREEDMTHDFPRPAAIARGRGRVEDGRVTALDLSISSPSVSASQLGRLGLNPMGADTSIVNGAWDQPLAIPHYRVTGYRAPETVPVSSWRSVGASGNAFFHECLLDELIYAAGADPLEERLRLCTHAPSRAVLEAVGEMSNWGRPLPSGAGRGLAFCLSFGVPCAEVVEVSQTPRGLRIDRAFAAADVGRVLDPVNIENQMQGGVIWGLGHAMRAELTYADGRPEQENFDTYPAMRITECPEIKVRALETGDTVRGIGEPTVPPAAPALANAIFAATGQRVREMPLTREVTFA</sequence>
<dbReference type="Pfam" id="PF02738">
    <property type="entry name" value="MoCoBD_1"/>
    <property type="match status" value="1"/>
</dbReference>
<reference evidence="3 4" key="1">
    <citation type="submission" date="2019-03" db="EMBL/GenBank/DDBJ databases">
        <title>Genomic Encyclopedia of Type Strains, Phase IV (KMG-IV): sequencing the most valuable type-strain genomes for metagenomic binning, comparative biology and taxonomic classification.</title>
        <authorList>
            <person name="Goeker M."/>
        </authorList>
    </citation>
    <scope>NUCLEOTIDE SEQUENCE [LARGE SCALE GENOMIC DNA]</scope>
    <source>
        <strain evidence="3 4">DSM 24766</strain>
    </source>
</reference>
<dbReference type="PIRSF" id="PIRSF036389">
    <property type="entry name" value="IOR_B"/>
    <property type="match status" value="1"/>
</dbReference>
<keyword evidence="1" id="KW-0812">Transmembrane</keyword>
<keyword evidence="1" id="KW-1133">Transmembrane helix</keyword>
<dbReference type="InterPro" id="IPR008274">
    <property type="entry name" value="AldOxase/xan_DH_MoCoBD1"/>
</dbReference>
<feature type="domain" description="Aldehyde oxidase/xanthine dehydrogenase a/b hammerhead" evidence="2">
    <location>
        <begin position="240"/>
        <end position="318"/>
    </location>
</feature>
<dbReference type="SMART" id="SM01008">
    <property type="entry name" value="Ald_Xan_dh_C"/>
    <property type="match status" value="1"/>
</dbReference>
<dbReference type="GO" id="GO:0016491">
    <property type="term" value="F:oxidoreductase activity"/>
    <property type="evidence" value="ECO:0007669"/>
    <property type="project" value="InterPro"/>
</dbReference>
<dbReference type="RefSeq" id="WP_132951803.1">
    <property type="nucleotide sequence ID" value="NZ_SLXU01000010.1"/>
</dbReference>
<dbReference type="EMBL" id="SLXU01000010">
    <property type="protein sequence ID" value="TCP60375.1"/>
    <property type="molecule type" value="Genomic_DNA"/>
</dbReference>
<gene>
    <name evidence="3" type="ORF">EV663_11056</name>
</gene>
<dbReference type="Gene3D" id="3.30.365.10">
    <property type="entry name" value="Aldehyde oxidase/xanthine dehydrogenase, molybdopterin binding domain"/>
    <property type="match status" value="4"/>
</dbReference>
<keyword evidence="1" id="KW-0472">Membrane</keyword>
<comment type="caution">
    <text evidence="3">The sequence shown here is derived from an EMBL/GenBank/DDBJ whole genome shotgun (WGS) entry which is preliminary data.</text>
</comment>